<dbReference type="AlphaFoldDB" id="A0AAE0L7L6"/>
<reference evidence="2 3" key="1">
    <citation type="journal article" date="2015" name="Genome Biol. Evol.">
        <title>Comparative Genomics of a Bacterivorous Green Alga Reveals Evolutionary Causalities and Consequences of Phago-Mixotrophic Mode of Nutrition.</title>
        <authorList>
            <person name="Burns J.A."/>
            <person name="Paasch A."/>
            <person name="Narechania A."/>
            <person name="Kim E."/>
        </authorList>
    </citation>
    <scope>NUCLEOTIDE SEQUENCE [LARGE SCALE GENOMIC DNA]</scope>
    <source>
        <strain evidence="2 3">PLY_AMNH</strain>
    </source>
</reference>
<evidence type="ECO:0000313" key="3">
    <source>
        <dbReference type="Proteomes" id="UP001190700"/>
    </source>
</evidence>
<sequence length="117" mass="12564">MMHEGLKNWLSLDATTGLCEPISNDNGGVVPAEVIASASERLAANAYKKVADLEALNAKLPAREKSGRKCKTKGAWHKQGPSPAKKAKKSSKSSSHSSKLAQQAKQIKQLQLKLKSQ</sequence>
<evidence type="ECO:0000256" key="1">
    <source>
        <dbReference type="SAM" id="MobiDB-lite"/>
    </source>
</evidence>
<protein>
    <submittedName>
        <fullName evidence="2">Uncharacterized protein</fullName>
    </submittedName>
</protein>
<dbReference type="Proteomes" id="UP001190700">
    <property type="component" value="Unassembled WGS sequence"/>
</dbReference>
<keyword evidence="3" id="KW-1185">Reference proteome</keyword>
<feature type="compositionally biased region" description="Low complexity" evidence="1">
    <location>
        <begin position="92"/>
        <end position="117"/>
    </location>
</feature>
<evidence type="ECO:0000313" key="2">
    <source>
        <dbReference type="EMBL" id="KAK3274700.1"/>
    </source>
</evidence>
<gene>
    <name evidence="2" type="ORF">CYMTET_17127</name>
</gene>
<dbReference type="EMBL" id="LGRX02007572">
    <property type="protein sequence ID" value="KAK3274700.1"/>
    <property type="molecule type" value="Genomic_DNA"/>
</dbReference>
<name>A0AAE0L7L6_9CHLO</name>
<accession>A0AAE0L7L6</accession>
<feature type="region of interest" description="Disordered" evidence="1">
    <location>
        <begin position="64"/>
        <end position="117"/>
    </location>
</feature>
<organism evidence="2 3">
    <name type="scientific">Cymbomonas tetramitiformis</name>
    <dbReference type="NCBI Taxonomy" id="36881"/>
    <lineage>
        <taxon>Eukaryota</taxon>
        <taxon>Viridiplantae</taxon>
        <taxon>Chlorophyta</taxon>
        <taxon>Pyramimonadophyceae</taxon>
        <taxon>Pyramimonadales</taxon>
        <taxon>Pyramimonadaceae</taxon>
        <taxon>Cymbomonas</taxon>
    </lineage>
</organism>
<comment type="caution">
    <text evidence="2">The sequence shown here is derived from an EMBL/GenBank/DDBJ whole genome shotgun (WGS) entry which is preliminary data.</text>
</comment>
<proteinExistence type="predicted"/>